<keyword evidence="2" id="KW-1185">Reference proteome</keyword>
<reference evidence="1" key="1">
    <citation type="submission" date="2021-03" db="EMBL/GenBank/DDBJ databases">
        <authorList>
            <consortium name="DOE Joint Genome Institute"/>
            <person name="Ahrendt S."/>
            <person name="Looney B.P."/>
            <person name="Miyauchi S."/>
            <person name="Morin E."/>
            <person name="Drula E."/>
            <person name="Courty P.E."/>
            <person name="Chicoki N."/>
            <person name="Fauchery L."/>
            <person name="Kohler A."/>
            <person name="Kuo A."/>
            <person name="Labutti K."/>
            <person name="Pangilinan J."/>
            <person name="Lipzen A."/>
            <person name="Riley R."/>
            <person name="Andreopoulos W."/>
            <person name="He G."/>
            <person name="Johnson J."/>
            <person name="Barry K.W."/>
            <person name="Grigoriev I.V."/>
            <person name="Nagy L."/>
            <person name="Hibbett D."/>
            <person name="Henrissat B."/>
            <person name="Matheny P.B."/>
            <person name="Labbe J."/>
            <person name="Martin F."/>
        </authorList>
    </citation>
    <scope>NUCLEOTIDE SEQUENCE</scope>
    <source>
        <strain evidence="1">HHB10654</strain>
    </source>
</reference>
<sequence length="367" mass="40326">MAPPPIPLPPNDYVPEHLRSAYELCLRLEAFGDNWSAVELPSAVLAGLDTIYSPQVCGRLLCQMMRQAPNALGCRNVVGEIRSCERASDPETIKALVELAALNRDRSIRAFGAKKRRLPYTISHPSRLSVDLTDDYALSSPLMKPPNDYQAARKLAMLRDGYRCVTGAYDDGMFDIHSQDPTDDILPDTITNPLHFSYDLNLISTGVLEYRFGDVEALREECNIGEGIHSMSNAMMLTGDIRTRFDSLAFWPEQTDTPNTYRVRVASPRTLAIYGILDGHKITLTTPTPELPLPDERLRLALHATCAKVADFSGAAEGELEIARDIEELDVLAYDGGSAHVLAAALRDVYSASPPVPSELPATETAP</sequence>
<accession>A0ACB8SJU0</accession>
<gene>
    <name evidence="1" type="ORF">BV25DRAFT_1920716</name>
</gene>
<name>A0ACB8SJU0_9AGAM</name>
<organism evidence="1 2">
    <name type="scientific">Artomyces pyxidatus</name>
    <dbReference type="NCBI Taxonomy" id="48021"/>
    <lineage>
        <taxon>Eukaryota</taxon>
        <taxon>Fungi</taxon>
        <taxon>Dikarya</taxon>
        <taxon>Basidiomycota</taxon>
        <taxon>Agaricomycotina</taxon>
        <taxon>Agaricomycetes</taxon>
        <taxon>Russulales</taxon>
        <taxon>Auriscalpiaceae</taxon>
        <taxon>Artomyces</taxon>
    </lineage>
</organism>
<dbReference type="Proteomes" id="UP000814140">
    <property type="component" value="Unassembled WGS sequence"/>
</dbReference>
<protein>
    <submittedName>
        <fullName evidence="1">Uncharacterized protein</fullName>
    </submittedName>
</protein>
<dbReference type="EMBL" id="MU277258">
    <property type="protein sequence ID" value="KAI0056794.1"/>
    <property type="molecule type" value="Genomic_DNA"/>
</dbReference>
<reference evidence="1" key="2">
    <citation type="journal article" date="2022" name="New Phytol.">
        <title>Evolutionary transition to the ectomycorrhizal habit in the genomes of a hyperdiverse lineage of mushroom-forming fungi.</title>
        <authorList>
            <person name="Looney B."/>
            <person name="Miyauchi S."/>
            <person name="Morin E."/>
            <person name="Drula E."/>
            <person name="Courty P.E."/>
            <person name="Kohler A."/>
            <person name="Kuo A."/>
            <person name="LaButti K."/>
            <person name="Pangilinan J."/>
            <person name="Lipzen A."/>
            <person name="Riley R."/>
            <person name="Andreopoulos W."/>
            <person name="He G."/>
            <person name="Johnson J."/>
            <person name="Nolan M."/>
            <person name="Tritt A."/>
            <person name="Barry K.W."/>
            <person name="Grigoriev I.V."/>
            <person name="Nagy L.G."/>
            <person name="Hibbett D."/>
            <person name="Henrissat B."/>
            <person name="Matheny P.B."/>
            <person name="Labbe J."/>
            <person name="Martin F.M."/>
        </authorList>
    </citation>
    <scope>NUCLEOTIDE SEQUENCE</scope>
    <source>
        <strain evidence="1">HHB10654</strain>
    </source>
</reference>
<proteinExistence type="predicted"/>
<comment type="caution">
    <text evidence="1">The sequence shown here is derived from an EMBL/GenBank/DDBJ whole genome shotgun (WGS) entry which is preliminary data.</text>
</comment>
<evidence type="ECO:0000313" key="1">
    <source>
        <dbReference type="EMBL" id="KAI0056794.1"/>
    </source>
</evidence>
<evidence type="ECO:0000313" key="2">
    <source>
        <dbReference type="Proteomes" id="UP000814140"/>
    </source>
</evidence>